<dbReference type="STRING" id="641526.ADIWIN_3876"/>
<accession>S7X1K3</accession>
<proteinExistence type="predicted"/>
<gene>
    <name evidence="2" type="ORF">ADIWIN_3876</name>
</gene>
<comment type="caution">
    <text evidence="2">The sequence shown here is derived from an EMBL/GenBank/DDBJ whole genome shotgun (WGS) entry which is preliminary data.</text>
</comment>
<name>S7X1K3_9FLAO</name>
<sequence length="61" mass="6505">MGENVTFDINEIIAGFEVLKHVKSYIVGSFALATLAALSAGTLSYFLFLCFGNKNVTATNA</sequence>
<reference evidence="2 3" key="1">
    <citation type="journal article" date="2013" name="Genome Announc.">
        <title>Draft Genome Sequence of Winogradskyella psychrotolerans RS-3T, Isolated from the Marine Transect of Kongsfjorden, Ny-Alesund, Svalbard, Arctic Ocean.</title>
        <authorList>
            <person name="Kumar Pinnaka A."/>
            <person name="Ara S."/>
            <person name="Singh A."/>
            <person name="Shivaji S."/>
        </authorList>
    </citation>
    <scope>NUCLEOTIDE SEQUENCE [LARGE SCALE GENOMIC DNA]</scope>
    <source>
        <strain evidence="2 3">RS-3</strain>
    </source>
</reference>
<dbReference type="Proteomes" id="UP000014962">
    <property type="component" value="Unassembled WGS sequence"/>
</dbReference>
<dbReference type="AlphaFoldDB" id="S7X1K3"/>
<keyword evidence="3" id="KW-1185">Reference proteome</keyword>
<dbReference type="EMBL" id="ATMR01000206">
    <property type="protein sequence ID" value="EPR70013.1"/>
    <property type="molecule type" value="Genomic_DNA"/>
</dbReference>
<evidence type="ECO:0000313" key="2">
    <source>
        <dbReference type="EMBL" id="EPR70013.1"/>
    </source>
</evidence>
<evidence type="ECO:0000256" key="1">
    <source>
        <dbReference type="SAM" id="Phobius"/>
    </source>
</evidence>
<evidence type="ECO:0000313" key="3">
    <source>
        <dbReference type="Proteomes" id="UP000014962"/>
    </source>
</evidence>
<protein>
    <submittedName>
        <fullName evidence="2">Uncharacterized protein</fullName>
    </submittedName>
</protein>
<keyword evidence="1" id="KW-0472">Membrane</keyword>
<feature type="transmembrane region" description="Helical" evidence="1">
    <location>
        <begin position="25"/>
        <end position="51"/>
    </location>
</feature>
<keyword evidence="1" id="KW-1133">Transmembrane helix</keyword>
<keyword evidence="1" id="KW-0812">Transmembrane</keyword>
<organism evidence="2 3">
    <name type="scientific">Winogradskyella psychrotolerans RS-3</name>
    <dbReference type="NCBI Taxonomy" id="641526"/>
    <lineage>
        <taxon>Bacteria</taxon>
        <taxon>Pseudomonadati</taxon>
        <taxon>Bacteroidota</taxon>
        <taxon>Flavobacteriia</taxon>
        <taxon>Flavobacteriales</taxon>
        <taxon>Flavobacteriaceae</taxon>
        <taxon>Winogradskyella</taxon>
    </lineage>
</organism>